<name>A0A9X0D9E8_9CNID</name>
<dbReference type="EMBL" id="MU825425">
    <property type="protein sequence ID" value="KAJ7389774.1"/>
    <property type="molecule type" value="Genomic_DNA"/>
</dbReference>
<feature type="region of interest" description="Disordered" evidence="1">
    <location>
        <begin position="112"/>
        <end position="171"/>
    </location>
</feature>
<evidence type="ECO:0000256" key="1">
    <source>
        <dbReference type="SAM" id="MobiDB-lite"/>
    </source>
</evidence>
<comment type="caution">
    <text evidence="2">The sequence shown here is derived from an EMBL/GenBank/DDBJ whole genome shotgun (WGS) entry which is preliminary data.</text>
</comment>
<proteinExistence type="predicted"/>
<dbReference type="AlphaFoldDB" id="A0A9X0D9E8"/>
<gene>
    <name evidence="2" type="ORF">OS493_029196</name>
</gene>
<feature type="compositionally biased region" description="Basic residues" evidence="1">
    <location>
        <begin position="157"/>
        <end position="171"/>
    </location>
</feature>
<sequence>MSHVTGVQKKELCDSSCKVNPLGQSSYVATRSNDHCSAQQREHIAADVKSSRKSNFSFIPRSTLQSSASVRSDNLTTQQVKQHNVTNTNSLVLPQTGIQRIEKEQTSFQNISERKGVEINATRQHNSTEQRMVQRESKAVKYSKEDIERKKLDAQNRRRQKMTQSQHKHHS</sequence>
<feature type="compositionally biased region" description="Basic and acidic residues" evidence="1">
    <location>
        <begin position="126"/>
        <end position="156"/>
    </location>
</feature>
<evidence type="ECO:0000313" key="3">
    <source>
        <dbReference type="Proteomes" id="UP001163046"/>
    </source>
</evidence>
<organism evidence="2 3">
    <name type="scientific">Desmophyllum pertusum</name>
    <dbReference type="NCBI Taxonomy" id="174260"/>
    <lineage>
        <taxon>Eukaryota</taxon>
        <taxon>Metazoa</taxon>
        <taxon>Cnidaria</taxon>
        <taxon>Anthozoa</taxon>
        <taxon>Hexacorallia</taxon>
        <taxon>Scleractinia</taxon>
        <taxon>Caryophylliina</taxon>
        <taxon>Caryophylliidae</taxon>
        <taxon>Desmophyllum</taxon>
    </lineage>
</organism>
<reference evidence="2" key="1">
    <citation type="submission" date="2023-01" db="EMBL/GenBank/DDBJ databases">
        <title>Genome assembly of the deep-sea coral Lophelia pertusa.</title>
        <authorList>
            <person name="Herrera S."/>
            <person name="Cordes E."/>
        </authorList>
    </citation>
    <scope>NUCLEOTIDE SEQUENCE</scope>
    <source>
        <strain evidence="2">USNM1676648</strain>
        <tissue evidence="2">Polyp</tissue>
    </source>
</reference>
<accession>A0A9X0D9E8</accession>
<keyword evidence="3" id="KW-1185">Reference proteome</keyword>
<dbReference type="Proteomes" id="UP001163046">
    <property type="component" value="Unassembled WGS sequence"/>
</dbReference>
<protein>
    <submittedName>
        <fullName evidence="2">Uncharacterized protein</fullName>
    </submittedName>
</protein>
<evidence type="ECO:0000313" key="2">
    <source>
        <dbReference type="EMBL" id="KAJ7389774.1"/>
    </source>
</evidence>